<comment type="caution">
    <text evidence="2">The sequence shown here is derived from an EMBL/GenBank/DDBJ whole genome shotgun (WGS) entry which is preliminary data.</text>
</comment>
<gene>
    <name evidence="2" type="ORF">Tci_005128</name>
</gene>
<feature type="compositionally biased region" description="Basic residues" evidence="1">
    <location>
        <begin position="277"/>
        <end position="291"/>
    </location>
</feature>
<feature type="compositionally biased region" description="Basic and acidic residues" evidence="1">
    <location>
        <begin position="267"/>
        <end position="276"/>
    </location>
</feature>
<feature type="region of interest" description="Disordered" evidence="1">
    <location>
        <begin position="371"/>
        <end position="494"/>
    </location>
</feature>
<feature type="compositionally biased region" description="Basic and acidic residues" evidence="1">
    <location>
        <begin position="392"/>
        <end position="405"/>
    </location>
</feature>
<accession>A0A6L2J8Z0</accession>
<sequence>MVDVNAPSGQAPAMAPPVRTDDQILPHIRWVPIRKSNCYLDLEKSQGNPIYKFAVDLLKNTNFFKAFTASSTIPSIYIQQFWDTILYDKKAGCYRCQLDEQLVVLTKYTLREALQIILVNNNQAFAAPPSSDGLINFVNKLGYPMFHPRPGSLLHLPNEEPVLGYLKFSAKGTKREVFGMPIPGSLITAKIQEASYNQEYLAKVAQHRRYLAGETGDVQDPPASKPTQPARKPKSTTTKAPPRPVVTSTQPAPTSTPAKPQEKKRKQAIETSDKPPKAKKSKHSRVGKIRSLKSVAASKAEDVPAMEAHVVAEDTDFQKALEESMKTAYALPRGPLPPVVIREPELVKYQPLPEVPGKGKAKVTEEEVAHDLMSLQKHKKTSLTDQYIFQRRVSEPTESSGHDESPYTLPGQSDSEEESEKVMLGADEGGQDEGQVRPDPGAQAEDQTGSDTGAQDEGQAESNPDETSEGQARPDPGDAGAKAQSIPSPVVHAGSDREHMDLDVADVSPQPSTEQLDEGFTATAYSKVQENLKLAVEEHVLLEDPASSSGTISSLQHLSKDISFGDLLFNDRPLDVDKNTETEVESMAMMVKRIGKLEHIMANLIQVNKDMEERLGKHGARLYTLDQLDIPQHVSIAVSEVVTDVVDWAMQAPLRNRFRDLPEADMKEILHQRMWETESYKSHEDHMQLFEALEKSMNCDHSEELAQDLAEARKKKKQSRESPKTPPGSPSHQPPPPPPLAGPSRASEAPGASRSSQVPPSPPPPSSTNQESPSKGSTAPSSSKTATSAEYQAWTTTDIRLRPSISLTPADLEMDEDMALDEQAQLSNDEDIGSAHIPTVNLSVDGPILRHNVSKPLPLGGPPGQVTIQSDFFFNKDLEYLRYGSKGHRPALSISKMKAAYYLDAGLEQMVPDQFWIKEECKYDITAIAVKTHMRILSVIRIKVFSMYGYDYMKKIVLRCANLNEYVIAERDFKYLYLTNDEALGYRFKEFIINKMNPCLNTRFWTKKDVDRSKAFMFAIKRRLKTRRIFRNLESFVGGRVREGDYRLLKRTE</sequence>
<organism evidence="2">
    <name type="scientific">Tanacetum cinerariifolium</name>
    <name type="common">Dalmatian daisy</name>
    <name type="synonym">Chrysanthemum cinerariifolium</name>
    <dbReference type="NCBI Taxonomy" id="118510"/>
    <lineage>
        <taxon>Eukaryota</taxon>
        <taxon>Viridiplantae</taxon>
        <taxon>Streptophyta</taxon>
        <taxon>Embryophyta</taxon>
        <taxon>Tracheophyta</taxon>
        <taxon>Spermatophyta</taxon>
        <taxon>Magnoliopsida</taxon>
        <taxon>eudicotyledons</taxon>
        <taxon>Gunneridae</taxon>
        <taxon>Pentapetalae</taxon>
        <taxon>asterids</taxon>
        <taxon>campanulids</taxon>
        <taxon>Asterales</taxon>
        <taxon>Asteraceae</taxon>
        <taxon>Asteroideae</taxon>
        <taxon>Anthemideae</taxon>
        <taxon>Anthemidinae</taxon>
        <taxon>Tanacetum</taxon>
    </lineage>
</organism>
<reference evidence="2" key="1">
    <citation type="journal article" date="2019" name="Sci. Rep.">
        <title>Draft genome of Tanacetum cinerariifolium, the natural source of mosquito coil.</title>
        <authorList>
            <person name="Yamashiro T."/>
            <person name="Shiraishi A."/>
            <person name="Satake H."/>
            <person name="Nakayama K."/>
        </authorList>
    </citation>
    <scope>NUCLEOTIDE SEQUENCE</scope>
</reference>
<dbReference type="AlphaFoldDB" id="A0A6L2J8Z0"/>
<feature type="region of interest" description="Disordered" evidence="1">
    <location>
        <begin position="214"/>
        <end position="299"/>
    </location>
</feature>
<feature type="compositionally biased region" description="Low complexity" evidence="1">
    <location>
        <begin position="767"/>
        <end position="789"/>
    </location>
</feature>
<name>A0A6L2J8Z0_TANCI</name>
<dbReference type="EMBL" id="BKCJ010000432">
    <property type="protein sequence ID" value="GEU33150.1"/>
    <property type="molecule type" value="Genomic_DNA"/>
</dbReference>
<feature type="region of interest" description="Disordered" evidence="1">
    <location>
        <begin position="710"/>
        <end position="790"/>
    </location>
</feature>
<feature type="compositionally biased region" description="Low complexity" evidence="1">
    <location>
        <begin position="245"/>
        <end position="259"/>
    </location>
</feature>
<protein>
    <submittedName>
        <fullName evidence="2">E-beta-farnesene synthase</fullName>
    </submittedName>
</protein>
<proteinExistence type="predicted"/>
<evidence type="ECO:0000256" key="1">
    <source>
        <dbReference type="SAM" id="MobiDB-lite"/>
    </source>
</evidence>
<feature type="compositionally biased region" description="Pro residues" evidence="1">
    <location>
        <begin position="724"/>
        <end position="741"/>
    </location>
</feature>
<evidence type="ECO:0000313" key="2">
    <source>
        <dbReference type="EMBL" id="GEU33150.1"/>
    </source>
</evidence>